<dbReference type="InterPro" id="IPR001611">
    <property type="entry name" value="Leu-rich_rpt"/>
</dbReference>
<dbReference type="PROSITE" id="PS51444">
    <property type="entry name" value="FH2"/>
    <property type="match status" value="1"/>
</dbReference>
<dbReference type="OrthoDB" id="1668162at2759"/>
<evidence type="ECO:0000259" key="8">
    <source>
        <dbReference type="PROSITE" id="PS51444"/>
    </source>
</evidence>
<dbReference type="PROSITE" id="PS50084">
    <property type="entry name" value="KH_TYPE_1"/>
    <property type="match status" value="1"/>
</dbReference>
<organism evidence="9 10">
    <name type="scientific">Symbiodinium microadriaticum</name>
    <name type="common">Dinoflagellate</name>
    <name type="synonym">Zooxanthella microadriatica</name>
    <dbReference type="NCBI Taxonomy" id="2951"/>
    <lineage>
        <taxon>Eukaryota</taxon>
        <taxon>Sar</taxon>
        <taxon>Alveolata</taxon>
        <taxon>Dinophyceae</taxon>
        <taxon>Suessiales</taxon>
        <taxon>Symbiodiniaceae</taxon>
        <taxon>Symbiodinium</taxon>
    </lineage>
</organism>
<evidence type="ECO:0000256" key="3">
    <source>
        <dbReference type="ARBA" id="ARBA00022833"/>
    </source>
</evidence>
<sequence length="1337" mass="146929">MSWNWQKTGAPFDEAANNFIERCKLDDASITLLSGIPENVKDEVISNLSLDWERGLSYKRFFRIVLDAWVSQLALQRHRDVMKLILRTPEEVMRIVMMKFDPTRTKDKNLAARLTAFLNSVLRTGQHEQGASYRAMVANCSIAEKDVGRILGECGATMKRIVDCICECLGHEAHKHGHRPLVQMAYSGGCGRFELVLYPPFNNESSFEDASVAVREMVQHIMDNPSDFVQSANCKMPPRLQLDDWMCPNKKCRNVCFARRSSCFQCGEPKPAEWTPAHLARHGKQKRIRVVPMRELVKEMELESGCCRVLWLIPPEQRSVLIGPQGRRVQQIKAEAGLQTLLLTREAETEVYFGEAYAQVHLAGKPDSTRRALSAIDSLVGGRLAEDGFEELLRASEAALRVSPQGLTFQCLTELPEIKEAMGRTRMLRQAVGLRTLLEVLCQWPECFAIHRTGPQGATVAATDRFLSAAAADHANVDARPILYTGLASRERVSNAIGSRGSIVLAGALQAQRRLAMPPHTGIKRLGLSGNPVGDSGAKAIAAAAAASTQDPRCLGFEASWGLEQLELACTQVGSEGCDALAGAVAARAALADKASRRLAEIPSAELPERCSRLHPAGLTVLGMDWMDVSNAEVAEMLRTACCRMAAHWPTSQAVVSSWLTLQDDIGFLQDSNLEADELAHKEVGLGHIMLDEFYFSRVFEGSDPMSEKPSLHVPRQRSSERAEQTAHAKSDVLGETVQDGSAAMNSEVSSAQQRAAPAKSKGKSISAKGMGPPPKGKGKGSNSSAKGKGKGKEAKEREEGKAKGTAPFGRRMHWVQPQYQQPEHDTVFGDADAAFDLDTDALASLLNGTRTNTAPKSRASHHKKTEGIKVLDASRAQNIAIVLSKLPVSSEDVCEALGTLDFSRLALSDDMVELLTSVLPTPEETQKLQSHKDCPEQLRDIEQKVLPFCFLPRATARLRLFRFAASHAESAATYLQRCRTLDLAAMEVKSSQELRKVLALILRIGNYINHGMKDMGGGAFAFSIETLAAITSFRLGSMSTLQFLCVTFRRANPSFCDLLQTSLKDVPKAAREKSLHLKSCIQAFQKEVDFAEREVSLMPEDQLASEVTSRLLQDLHAEALELENSLATAFGKCDEVQAYLCTSEDKANDAAPPPYENLFLHLSDFLESFRKAWKETEPVPSQKSRLQSKQKTRQQREPSEKLQDGVSSKIMAKASLPICRRAYPDSKEPLPERESAKSLRQVDAAQELVSSTHAKQGPFWAVDLDVEALLSDIFANDGDGEEVVTSEATPGSVRDHSRSFGCASTDQASKKHLSGEPCIQVREDVNVDDLIDSIFD</sequence>
<evidence type="ECO:0000313" key="9">
    <source>
        <dbReference type="EMBL" id="OLP78342.1"/>
    </source>
</evidence>
<evidence type="ECO:0000313" key="10">
    <source>
        <dbReference type="Proteomes" id="UP000186817"/>
    </source>
</evidence>
<dbReference type="InterPro" id="IPR032675">
    <property type="entry name" value="LRR_dom_sf"/>
</dbReference>
<dbReference type="Proteomes" id="UP000186817">
    <property type="component" value="Unassembled WGS sequence"/>
</dbReference>
<keyword evidence="1" id="KW-0479">Metal-binding</keyword>
<feature type="domain" description="FH2" evidence="8">
    <location>
        <begin position="800"/>
        <end position="1196"/>
    </location>
</feature>
<dbReference type="PROSITE" id="PS50199">
    <property type="entry name" value="ZF_RANBP2_2"/>
    <property type="match status" value="1"/>
</dbReference>
<evidence type="ECO:0000256" key="5">
    <source>
        <dbReference type="PROSITE-ProRule" id="PRU00322"/>
    </source>
</evidence>
<feature type="compositionally biased region" description="Polar residues" evidence="6">
    <location>
        <begin position="744"/>
        <end position="754"/>
    </location>
</feature>
<dbReference type="Gene3D" id="3.80.10.10">
    <property type="entry name" value="Ribonuclease Inhibitor"/>
    <property type="match status" value="1"/>
</dbReference>
<reference evidence="9 10" key="1">
    <citation type="submission" date="2016-02" db="EMBL/GenBank/DDBJ databases">
        <title>Genome analysis of coral dinoflagellate symbionts highlights evolutionary adaptations to a symbiotic lifestyle.</title>
        <authorList>
            <person name="Aranda M."/>
            <person name="Li Y."/>
            <person name="Liew Y.J."/>
            <person name="Baumgarten S."/>
            <person name="Simakov O."/>
            <person name="Wilson M."/>
            <person name="Piel J."/>
            <person name="Ashoor H."/>
            <person name="Bougouffa S."/>
            <person name="Bajic V.B."/>
            <person name="Ryu T."/>
            <person name="Ravasi T."/>
            <person name="Bayer T."/>
            <person name="Micklem G."/>
            <person name="Kim H."/>
            <person name="Bhak J."/>
            <person name="Lajeunesse T.C."/>
            <person name="Voolstra C.R."/>
        </authorList>
    </citation>
    <scope>NUCLEOTIDE SEQUENCE [LARGE SCALE GENOMIC DNA]</scope>
    <source>
        <strain evidence="9 10">CCMP2467</strain>
    </source>
</reference>
<protein>
    <submittedName>
        <fullName evidence="9">Formin-like protein 3</fullName>
    </submittedName>
</protein>
<keyword evidence="3" id="KW-0862">Zinc</keyword>
<keyword evidence="10" id="KW-1185">Reference proteome</keyword>
<comment type="caution">
    <text evidence="9">The sequence shown here is derived from an EMBL/GenBank/DDBJ whole genome shotgun (WGS) entry which is preliminary data.</text>
</comment>
<dbReference type="GO" id="GO:0003723">
    <property type="term" value="F:RNA binding"/>
    <property type="evidence" value="ECO:0007669"/>
    <property type="project" value="UniProtKB-UniRule"/>
</dbReference>
<dbReference type="InterPro" id="IPR015425">
    <property type="entry name" value="FH2_Formin"/>
</dbReference>
<feature type="region of interest" description="Disordered" evidence="6">
    <location>
        <begin position="1177"/>
        <end position="1208"/>
    </location>
</feature>
<evidence type="ECO:0000256" key="6">
    <source>
        <dbReference type="SAM" id="MobiDB-lite"/>
    </source>
</evidence>
<dbReference type="Pfam" id="PF13516">
    <property type="entry name" value="LRR_6"/>
    <property type="match status" value="1"/>
</dbReference>
<feature type="compositionally biased region" description="Basic and acidic residues" evidence="6">
    <location>
        <begin position="1195"/>
        <end position="1204"/>
    </location>
</feature>
<dbReference type="EMBL" id="LSRX01001624">
    <property type="protein sequence ID" value="OLP78342.1"/>
    <property type="molecule type" value="Genomic_DNA"/>
</dbReference>
<keyword evidence="2 5" id="KW-0863">Zinc-finger</keyword>
<dbReference type="Gene3D" id="1.20.58.2220">
    <property type="entry name" value="Formin, FH2 domain"/>
    <property type="match status" value="1"/>
</dbReference>
<dbReference type="PANTHER" id="PTHR45725">
    <property type="entry name" value="FORMIN HOMOLOGY 2 FAMILY MEMBER"/>
    <property type="match status" value="1"/>
</dbReference>
<evidence type="ECO:0000259" key="7">
    <source>
        <dbReference type="PROSITE" id="PS50199"/>
    </source>
</evidence>
<proteinExistence type="predicted"/>
<dbReference type="SUPFAM" id="SSF101447">
    <property type="entry name" value="Formin homology 2 domain (FH2 domain)"/>
    <property type="match status" value="1"/>
</dbReference>
<feature type="compositionally biased region" description="Basic and acidic residues" evidence="6">
    <location>
        <begin position="791"/>
        <end position="803"/>
    </location>
</feature>
<evidence type="ECO:0000256" key="4">
    <source>
        <dbReference type="PROSITE-ProRule" id="PRU00117"/>
    </source>
</evidence>
<dbReference type="PANTHER" id="PTHR45725:SF1">
    <property type="entry name" value="DISHEVELLED ASSOCIATED ACTIVATOR OF MORPHOGENESIS, ISOFORM D"/>
    <property type="match status" value="1"/>
</dbReference>
<dbReference type="SMART" id="SM00498">
    <property type="entry name" value="FH2"/>
    <property type="match status" value="1"/>
</dbReference>
<dbReference type="InterPro" id="IPR001876">
    <property type="entry name" value="Znf_RanBP2"/>
</dbReference>
<evidence type="ECO:0000256" key="2">
    <source>
        <dbReference type="ARBA" id="ARBA00022771"/>
    </source>
</evidence>
<dbReference type="GO" id="GO:0008270">
    <property type="term" value="F:zinc ion binding"/>
    <property type="evidence" value="ECO:0007669"/>
    <property type="project" value="UniProtKB-KW"/>
</dbReference>
<accession>A0A1Q9C5Y8</accession>
<dbReference type="InterPro" id="IPR036443">
    <property type="entry name" value="Znf_RanBP2_sf"/>
</dbReference>
<keyword evidence="4" id="KW-0694">RNA-binding</keyword>
<dbReference type="SUPFAM" id="SSF52047">
    <property type="entry name" value="RNI-like"/>
    <property type="match status" value="1"/>
</dbReference>
<dbReference type="InterPro" id="IPR042201">
    <property type="entry name" value="FH2_Formin_sf"/>
</dbReference>
<dbReference type="InterPro" id="IPR051425">
    <property type="entry name" value="Formin_Homology"/>
</dbReference>
<dbReference type="SUPFAM" id="SSF90209">
    <property type="entry name" value="Ran binding protein zinc finger-like"/>
    <property type="match status" value="1"/>
</dbReference>
<feature type="region of interest" description="Disordered" evidence="6">
    <location>
        <begin position="705"/>
        <end position="809"/>
    </location>
</feature>
<dbReference type="InterPro" id="IPR036612">
    <property type="entry name" value="KH_dom_type_1_sf"/>
</dbReference>
<evidence type="ECO:0000256" key="1">
    <source>
        <dbReference type="ARBA" id="ARBA00022723"/>
    </source>
</evidence>
<feature type="domain" description="RanBP2-type" evidence="7">
    <location>
        <begin position="241"/>
        <end position="272"/>
    </location>
</feature>
<dbReference type="Gene3D" id="4.10.1060.10">
    <property type="entry name" value="Zinc finger, RanBP2-type"/>
    <property type="match status" value="1"/>
</dbReference>
<dbReference type="SMART" id="SM00547">
    <property type="entry name" value="ZnF_RBZ"/>
    <property type="match status" value="1"/>
</dbReference>
<dbReference type="SMART" id="SM00368">
    <property type="entry name" value="LRR_RI"/>
    <property type="match status" value="2"/>
</dbReference>
<feature type="compositionally biased region" description="Low complexity" evidence="6">
    <location>
        <begin position="756"/>
        <end position="771"/>
    </location>
</feature>
<feature type="compositionally biased region" description="Basic and acidic residues" evidence="6">
    <location>
        <begin position="718"/>
        <end position="733"/>
    </location>
</feature>
<dbReference type="Pfam" id="PF02181">
    <property type="entry name" value="FH2"/>
    <property type="match status" value="1"/>
</dbReference>
<name>A0A1Q9C5Y8_SYMMI</name>
<gene>
    <name evidence="9" type="primary">FH3</name>
    <name evidence="9" type="ORF">AK812_SmicGene41483</name>
</gene>
<dbReference type="SUPFAM" id="SSF54791">
    <property type="entry name" value="Eukaryotic type KH-domain (KH-domain type I)"/>
    <property type="match status" value="1"/>
</dbReference>